<dbReference type="EMBL" id="KV921947">
    <property type="protein sequence ID" value="ORE05350.1"/>
    <property type="molecule type" value="Genomic_DNA"/>
</dbReference>
<accession>A0A1X0R026</accession>
<name>A0A1X0R026_RHIZD</name>
<evidence type="ECO:0000313" key="1">
    <source>
        <dbReference type="EMBL" id="ORE05350.1"/>
    </source>
</evidence>
<gene>
    <name evidence="1" type="ORF">BCV72DRAFT_306513</name>
</gene>
<protein>
    <submittedName>
        <fullName evidence="1">Uncharacterized protein</fullName>
    </submittedName>
</protein>
<dbReference type="AlphaFoldDB" id="A0A1X0R026"/>
<dbReference type="VEuPathDB" id="FungiDB:BCV72DRAFT_306513"/>
<organism evidence="1">
    <name type="scientific">Rhizopus microsporus var. microsporus</name>
    <dbReference type="NCBI Taxonomy" id="86635"/>
    <lineage>
        <taxon>Eukaryota</taxon>
        <taxon>Fungi</taxon>
        <taxon>Fungi incertae sedis</taxon>
        <taxon>Mucoromycota</taxon>
        <taxon>Mucoromycotina</taxon>
        <taxon>Mucoromycetes</taxon>
        <taxon>Mucorales</taxon>
        <taxon>Mucorineae</taxon>
        <taxon>Rhizopodaceae</taxon>
        <taxon>Rhizopus</taxon>
    </lineage>
</organism>
<dbReference type="Proteomes" id="UP000242414">
    <property type="component" value="Unassembled WGS sequence"/>
</dbReference>
<proteinExistence type="predicted"/>
<reference evidence="1" key="1">
    <citation type="journal article" date="2016" name="Proc. Natl. Acad. Sci. U.S.A.">
        <title>Lipid metabolic changes in an early divergent fungus govern the establishment of a mutualistic symbiosis with endobacteria.</title>
        <authorList>
            <person name="Lastovetsky O.A."/>
            <person name="Gaspar M.L."/>
            <person name="Mondo S.J."/>
            <person name="LaButti K.M."/>
            <person name="Sandor L."/>
            <person name="Grigoriev I.V."/>
            <person name="Henry S.A."/>
            <person name="Pawlowska T.E."/>
        </authorList>
    </citation>
    <scope>NUCLEOTIDE SEQUENCE [LARGE SCALE GENOMIC DNA]</scope>
    <source>
        <strain evidence="1">ATCC 52814</strain>
    </source>
</reference>
<sequence>METNLAMPIKGILAFGGDEINSIEAQFRLPLVRTVEGQQQNVICAIESLIPIWKDVDLQPLSEGHLIASYAHPLIQSLLSVDNSPKLSYC</sequence>